<gene>
    <name evidence="2" type="ORF">UW52_C0030G0007</name>
</gene>
<evidence type="ECO:0000313" key="2">
    <source>
        <dbReference type="EMBL" id="KKT59985.1"/>
    </source>
</evidence>
<dbReference type="InterPro" id="IPR050570">
    <property type="entry name" value="Cell_wall_metabolism_enzyme"/>
</dbReference>
<protein>
    <submittedName>
        <fullName evidence="2">Cell wall endopeptidase, family M23/M37</fullName>
    </submittedName>
</protein>
<sequence>MKRSLIVILFILTIPSAVFIVRKYRETLPIPAGAVSLEYPLKNGKYLVTASGSFWGIHSRQIEKYALDILRFPSLGSLFKFHQADLETNETYNTPVDSPCVGYVKKMRDGIADQPIGIKNPKAPEGNFIVIGCPNFDVLMAHFKKGSFKIKEGDKVQTGEVIGLIGNSGNTDGPHLHIMIYSTDDSTGEKTPLPITFNGRYFRILDSFTN</sequence>
<dbReference type="Pfam" id="PF01551">
    <property type="entry name" value="Peptidase_M23"/>
    <property type="match status" value="1"/>
</dbReference>
<dbReference type="PANTHER" id="PTHR21666:SF270">
    <property type="entry name" value="MUREIN HYDROLASE ACTIVATOR ENVC"/>
    <property type="match status" value="1"/>
</dbReference>
<dbReference type="CDD" id="cd12797">
    <property type="entry name" value="M23_peptidase"/>
    <property type="match status" value="1"/>
</dbReference>
<dbReference type="AlphaFoldDB" id="A0A0G1ILD0"/>
<feature type="domain" description="M23ase beta-sheet core" evidence="1">
    <location>
        <begin position="92"/>
        <end position="184"/>
    </location>
</feature>
<comment type="caution">
    <text evidence="2">The sequence shown here is derived from an EMBL/GenBank/DDBJ whole genome shotgun (WGS) entry which is preliminary data.</text>
</comment>
<dbReference type="SUPFAM" id="SSF51261">
    <property type="entry name" value="Duplicated hybrid motif"/>
    <property type="match status" value="1"/>
</dbReference>
<accession>A0A0G1ILD0</accession>
<dbReference type="PANTHER" id="PTHR21666">
    <property type="entry name" value="PEPTIDASE-RELATED"/>
    <property type="match status" value="1"/>
</dbReference>
<evidence type="ECO:0000313" key="3">
    <source>
        <dbReference type="Proteomes" id="UP000034521"/>
    </source>
</evidence>
<dbReference type="EMBL" id="LCIQ01000030">
    <property type="protein sequence ID" value="KKT59985.1"/>
    <property type="molecule type" value="Genomic_DNA"/>
</dbReference>
<dbReference type="InterPro" id="IPR016047">
    <property type="entry name" value="M23ase_b-sheet_dom"/>
</dbReference>
<dbReference type="InterPro" id="IPR011055">
    <property type="entry name" value="Dup_hybrid_motif"/>
</dbReference>
<organism evidence="2 3">
    <name type="scientific">Candidatus Gottesmanbacteria bacterium GW2011_GWA1_44_24b</name>
    <dbReference type="NCBI Taxonomy" id="1618437"/>
    <lineage>
        <taxon>Bacteria</taxon>
        <taxon>Candidatus Gottesmaniibacteriota</taxon>
    </lineage>
</organism>
<name>A0A0G1ILD0_9BACT</name>
<reference evidence="2 3" key="1">
    <citation type="journal article" date="2015" name="Nature">
        <title>rRNA introns, odd ribosomes, and small enigmatic genomes across a large radiation of phyla.</title>
        <authorList>
            <person name="Brown C.T."/>
            <person name="Hug L.A."/>
            <person name="Thomas B.C."/>
            <person name="Sharon I."/>
            <person name="Castelle C.J."/>
            <person name="Singh A."/>
            <person name="Wilkins M.J."/>
            <person name="Williams K.H."/>
            <person name="Banfield J.F."/>
        </authorList>
    </citation>
    <scope>NUCLEOTIDE SEQUENCE [LARGE SCALE GENOMIC DNA]</scope>
</reference>
<proteinExistence type="predicted"/>
<dbReference type="Proteomes" id="UP000034521">
    <property type="component" value="Unassembled WGS sequence"/>
</dbReference>
<dbReference type="GO" id="GO:0004222">
    <property type="term" value="F:metalloendopeptidase activity"/>
    <property type="evidence" value="ECO:0007669"/>
    <property type="project" value="TreeGrafter"/>
</dbReference>
<evidence type="ECO:0000259" key="1">
    <source>
        <dbReference type="Pfam" id="PF01551"/>
    </source>
</evidence>
<dbReference type="Gene3D" id="2.70.70.10">
    <property type="entry name" value="Glucose Permease (Domain IIA)"/>
    <property type="match status" value="1"/>
</dbReference>